<reference evidence="4" key="1">
    <citation type="submission" date="2021-06" db="EMBL/GenBank/DDBJ databases">
        <title>Parelaphostrongylus tenuis whole genome reference sequence.</title>
        <authorList>
            <person name="Garwood T.J."/>
            <person name="Larsen P.A."/>
            <person name="Fountain-Jones N.M."/>
            <person name="Garbe J.R."/>
            <person name="Macchietto M.G."/>
            <person name="Kania S.A."/>
            <person name="Gerhold R.W."/>
            <person name="Richards J.E."/>
            <person name="Wolf T.M."/>
        </authorList>
    </citation>
    <scope>NUCLEOTIDE SEQUENCE</scope>
    <source>
        <strain evidence="4">MNPRO001-30</strain>
        <tissue evidence="4">Meninges</tissue>
    </source>
</reference>
<evidence type="ECO:0000256" key="1">
    <source>
        <dbReference type="ARBA" id="ARBA00022737"/>
    </source>
</evidence>
<dbReference type="PROSITE" id="PS50077">
    <property type="entry name" value="HEAT_REPEAT"/>
    <property type="match status" value="2"/>
</dbReference>
<keyword evidence="1" id="KW-0677">Repeat</keyword>
<dbReference type="GO" id="GO:0005737">
    <property type="term" value="C:cytoplasm"/>
    <property type="evidence" value="ECO:0007669"/>
    <property type="project" value="TreeGrafter"/>
</dbReference>
<evidence type="ECO:0000313" key="5">
    <source>
        <dbReference type="Proteomes" id="UP001196413"/>
    </source>
</evidence>
<keyword evidence="5" id="KW-1185">Reference proteome</keyword>
<evidence type="ECO:0000256" key="3">
    <source>
        <dbReference type="SAM" id="MobiDB-lite"/>
    </source>
</evidence>
<feature type="region of interest" description="Disordered" evidence="3">
    <location>
        <begin position="552"/>
        <end position="573"/>
    </location>
</feature>
<dbReference type="Pfam" id="PF02985">
    <property type="entry name" value="HEAT"/>
    <property type="match status" value="1"/>
</dbReference>
<dbReference type="PANTHER" id="PTHR10648:SF1">
    <property type="entry name" value="SERINE_THREONINE-PROTEIN PHOSPHATASE 4 REGULATORY SUBUNIT 1"/>
    <property type="match status" value="1"/>
</dbReference>
<comment type="caution">
    <text evidence="4">The sequence shown here is derived from an EMBL/GenBank/DDBJ whole genome shotgun (WGS) entry which is preliminary data.</text>
</comment>
<dbReference type="InterPro" id="IPR000357">
    <property type="entry name" value="HEAT"/>
</dbReference>
<evidence type="ECO:0008006" key="6">
    <source>
        <dbReference type="Google" id="ProtNLM"/>
    </source>
</evidence>
<dbReference type="Gene3D" id="1.25.10.10">
    <property type="entry name" value="Leucine-rich Repeat Variant"/>
    <property type="match status" value="2"/>
</dbReference>
<dbReference type="PANTHER" id="PTHR10648">
    <property type="entry name" value="SERINE/THREONINE-PROTEIN PHOSPHATASE PP2A 65 KDA REGULATORY SUBUNIT"/>
    <property type="match status" value="1"/>
</dbReference>
<dbReference type="GO" id="GO:0019888">
    <property type="term" value="F:protein phosphatase regulator activity"/>
    <property type="evidence" value="ECO:0007669"/>
    <property type="project" value="TreeGrafter"/>
</dbReference>
<dbReference type="SUPFAM" id="SSF48371">
    <property type="entry name" value="ARM repeat"/>
    <property type="match status" value="1"/>
</dbReference>
<protein>
    <recommendedName>
        <fullName evidence="6">Serine/threonine-protein phosphatase 4 regulatory subunit 1</fullName>
    </recommendedName>
</protein>
<dbReference type="AlphaFoldDB" id="A0AAD5WEE0"/>
<dbReference type="InterPro" id="IPR011989">
    <property type="entry name" value="ARM-like"/>
</dbReference>
<feature type="repeat" description="HEAT" evidence="2">
    <location>
        <begin position="869"/>
        <end position="906"/>
    </location>
</feature>
<dbReference type="InterPro" id="IPR051023">
    <property type="entry name" value="PP2A_Regulatory_Subunit_A"/>
</dbReference>
<name>A0AAD5WEE0_PARTN</name>
<dbReference type="InterPro" id="IPR016024">
    <property type="entry name" value="ARM-type_fold"/>
</dbReference>
<proteinExistence type="predicted"/>
<evidence type="ECO:0000313" key="4">
    <source>
        <dbReference type="EMBL" id="KAJ1367087.1"/>
    </source>
</evidence>
<sequence length="999" mass="113085">MISGRSSYDYHLALDEDISDLKELGNIPGRRLQLGGLADWIEAPRDVENLPQIIEATRSQNRCEKEYAFAEMLKVVERLDPLCHLPLIDSALSCVVEWIKEHPVGDRQVSMVLDPLPLLMDYASRHETLRKYVDPMLTYLIRELTYPAVTSNRAVFGVGVLLERGLIPQDALRNKIIPILFDLVESKGDAPGMEERCVEIAAVLCRVVSSGMITDQRWLFDHFIVDYSRFLEHHVVHIRKAAVAVLADLSRIFGQKFTELFIVPHLCCLCMDPNWGVRKAVCEVYVEVARHCSPNVRRVQLAQSFVKLLHDPSRWVWHTAFQELGPFIATFANSKLSGLKIMDGKVCESDDHFDSENSITETADFEELPAGCCIPEIDAEEEEAETSGQESDSHEEDEQIIGDLQHMLETWTSGRKEGSFRSAPASVVEGESSYCGERISIAAKCNSWDDLSKLGLDDDEEVGELDTTLSLSVDETMDDHERTFTLSPESSNKVEEFTTPSYWLDSYATFADHDELIEFGSSKFVPTAQSFLERRLDLLYVSPERSCASTAASPRRSRISVASSESDDPYSQADKNEFLIDCREEDDHNIDNSSEEEAIQRIVPQELVDNFMGMVLPSGMVDSDINRHCAHNFPAVAYTLGRANWPQLRETYNKLATDDQLRVRVTIANSIHEMAAIVGSRHTDDDLLPVFHAYREDEFEVRVGLLKHLFEFYKCLSPETRKCMIDALPQFMPMDNSLLNGNWRYRYEFVKQCNKLCEMYGIEEINRTMSAIALTLANDRVAEVRKEAVSLLSKILARLVDHEWSNLTNGVETNPHSSSSTSLSELFVHDLVSGFANTQKWTRRQTFVFVCERVLKDHSLSREQFRFFLLPHLLSMASDDVVNVRIAVCRTLSLLGPPLKSPALKNVFKTTSPLDVNVVLNQLAMDSDADVSRAARLAMGQTVATETIDISSRGIRIRERENAFFEMTDNYEDKDMSLCSDYMSKDSSIHSSHDAYVSK</sequence>
<dbReference type="Proteomes" id="UP001196413">
    <property type="component" value="Unassembled WGS sequence"/>
</dbReference>
<dbReference type="InterPro" id="IPR021133">
    <property type="entry name" value="HEAT_type_2"/>
</dbReference>
<organism evidence="4 5">
    <name type="scientific">Parelaphostrongylus tenuis</name>
    <name type="common">Meningeal worm</name>
    <dbReference type="NCBI Taxonomy" id="148309"/>
    <lineage>
        <taxon>Eukaryota</taxon>
        <taxon>Metazoa</taxon>
        <taxon>Ecdysozoa</taxon>
        <taxon>Nematoda</taxon>
        <taxon>Chromadorea</taxon>
        <taxon>Rhabditida</taxon>
        <taxon>Rhabditina</taxon>
        <taxon>Rhabditomorpha</taxon>
        <taxon>Strongyloidea</taxon>
        <taxon>Metastrongylidae</taxon>
        <taxon>Parelaphostrongylus</taxon>
    </lineage>
</organism>
<accession>A0AAD5WEE0</accession>
<evidence type="ECO:0000256" key="2">
    <source>
        <dbReference type="PROSITE-ProRule" id="PRU00103"/>
    </source>
</evidence>
<dbReference type="EMBL" id="JAHQIW010005772">
    <property type="protein sequence ID" value="KAJ1367087.1"/>
    <property type="molecule type" value="Genomic_DNA"/>
</dbReference>
<feature type="repeat" description="HEAT" evidence="2">
    <location>
        <begin position="648"/>
        <end position="686"/>
    </location>
</feature>
<gene>
    <name evidence="4" type="ORF">KIN20_027939</name>
</gene>